<evidence type="ECO:0000313" key="1">
    <source>
        <dbReference type="EMBL" id="AYV82089.1"/>
    </source>
</evidence>
<organism evidence="1">
    <name type="scientific">Homavirus sp</name>
    <dbReference type="NCBI Taxonomy" id="2487769"/>
    <lineage>
        <taxon>Viruses</taxon>
        <taxon>Varidnaviria</taxon>
        <taxon>Bamfordvirae</taxon>
        <taxon>Nucleocytoviricota</taxon>
        <taxon>Megaviricetes</taxon>
        <taxon>Imitervirales</taxon>
        <taxon>Mimiviridae</taxon>
        <taxon>Klosneuvirinae</taxon>
    </lineage>
</organism>
<protein>
    <submittedName>
        <fullName evidence="1">Uncharacterized protein</fullName>
    </submittedName>
</protein>
<accession>A0A3G5A9R4</accession>
<gene>
    <name evidence="1" type="ORF">Homavirus6_10</name>
</gene>
<sequence length="147" mass="16873">MSTINTSEFVQKLLSSLEDKPPACDYCGSEAKVCSLTNLLDQLEDMAQEAPLSLVYMVEYLEDLQSRLPENTHVCIYNADTPIPEEFLGVAKETRECADMHRYSEISIEICHFFTHLIQLCCCENTLNVEFLGRLSYRYLDLFLSVR</sequence>
<proteinExistence type="predicted"/>
<name>A0A3G5A9R4_9VIRU</name>
<dbReference type="EMBL" id="MK072337">
    <property type="protein sequence ID" value="AYV82089.1"/>
    <property type="molecule type" value="Genomic_DNA"/>
</dbReference>
<reference evidence="1" key="1">
    <citation type="submission" date="2018-10" db="EMBL/GenBank/DDBJ databases">
        <title>Hidden diversity of soil giant viruses.</title>
        <authorList>
            <person name="Schulz F."/>
            <person name="Alteio L."/>
            <person name="Goudeau D."/>
            <person name="Ryan E.M."/>
            <person name="Malmstrom R.R."/>
            <person name="Blanchard J."/>
            <person name="Woyke T."/>
        </authorList>
    </citation>
    <scope>NUCLEOTIDE SEQUENCE</scope>
    <source>
        <strain evidence="1">HOV1</strain>
    </source>
</reference>